<sequence length="68" mass="7258">IEEKDFGFYTCIASNKLKHTIVSVETKEEGSVNYSSDGGLSTGTLVGIAIGVSVFVLIVLVVCCCLYH</sequence>
<keyword evidence="1" id="KW-1133">Transmembrane helix</keyword>
<keyword evidence="3" id="KW-1185">Reference proteome</keyword>
<gene>
    <name evidence="2" type="ORF">PEVE_00013588</name>
</gene>
<feature type="non-terminal residue" evidence="2">
    <location>
        <position position="1"/>
    </location>
</feature>
<protein>
    <submittedName>
        <fullName evidence="2">Uncharacterized protein</fullName>
    </submittedName>
</protein>
<feature type="transmembrane region" description="Helical" evidence="1">
    <location>
        <begin position="45"/>
        <end position="67"/>
    </location>
</feature>
<evidence type="ECO:0000256" key="1">
    <source>
        <dbReference type="SAM" id="Phobius"/>
    </source>
</evidence>
<evidence type="ECO:0000313" key="2">
    <source>
        <dbReference type="EMBL" id="CAH3181305.1"/>
    </source>
</evidence>
<accession>A0ABN8RP92</accession>
<comment type="caution">
    <text evidence="2">The sequence shown here is derived from an EMBL/GenBank/DDBJ whole genome shotgun (WGS) entry which is preliminary data.</text>
</comment>
<evidence type="ECO:0000313" key="3">
    <source>
        <dbReference type="Proteomes" id="UP001159427"/>
    </source>
</evidence>
<dbReference type="Proteomes" id="UP001159427">
    <property type="component" value="Unassembled WGS sequence"/>
</dbReference>
<proteinExistence type="predicted"/>
<organism evidence="2 3">
    <name type="scientific">Porites evermanni</name>
    <dbReference type="NCBI Taxonomy" id="104178"/>
    <lineage>
        <taxon>Eukaryota</taxon>
        <taxon>Metazoa</taxon>
        <taxon>Cnidaria</taxon>
        <taxon>Anthozoa</taxon>
        <taxon>Hexacorallia</taxon>
        <taxon>Scleractinia</taxon>
        <taxon>Fungiina</taxon>
        <taxon>Poritidae</taxon>
        <taxon>Porites</taxon>
    </lineage>
</organism>
<keyword evidence="1" id="KW-0472">Membrane</keyword>
<name>A0ABN8RP92_9CNID</name>
<keyword evidence="1" id="KW-0812">Transmembrane</keyword>
<reference evidence="2 3" key="1">
    <citation type="submission" date="2022-05" db="EMBL/GenBank/DDBJ databases">
        <authorList>
            <consortium name="Genoscope - CEA"/>
            <person name="William W."/>
        </authorList>
    </citation>
    <scope>NUCLEOTIDE SEQUENCE [LARGE SCALE GENOMIC DNA]</scope>
</reference>
<feature type="non-terminal residue" evidence="2">
    <location>
        <position position="68"/>
    </location>
</feature>
<dbReference type="EMBL" id="CALNXI010002001">
    <property type="protein sequence ID" value="CAH3181305.1"/>
    <property type="molecule type" value="Genomic_DNA"/>
</dbReference>